<gene>
    <name evidence="2" type="ORF">AAW01_06470</name>
</gene>
<name>A0A0G9MS10_9SPHN</name>
<dbReference type="PATRIC" id="fig|502682.8.peg.1320"/>
<dbReference type="Proteomes" id="UP000053070">
    <property type="component" value="Unassembled WGS sequence"/>
</dbReference>
<evidence type="ECO:0000313" key="2">
    <source>
        <dbReference type="EMBL" id="KLE33536.1"/>
    </source>
</evidence>
<dbReference type="RefSeq" id="WP_047006385.1">
    <property type="nucleotide sequence ID" value="NZ_CP018097.1"/>
</dbReference>
<dbReference type="PROSITE" id="PS51257">
    <property type="entry name" value="PROKAR_LIPOPROTEIN"/>
    <property type="match status" value="1"/>
</dbReference>
<proteinExistence type="predicted"/>
<dbReference type="AlphaFoldDB" id="A0A0G9MS10"/>
<dbReference type="STRING" id="502682.BMF35_a0296"/>
<evidence type="ECO:0000313" key="3">
    <source>
        <dbReference type="Proteomes" id="UP000053070"/>
    </source>
</evidence>
<protein>
    <submittedName>
        <fullName evidence="2">Uncharacterized protein</fullName>
    </submittedName>
</protein>
<feature type="compositionally biased region" description="Pro residues" evidence="1">
    <location>
        <begin position="90"/>
        <end position="109"/>
    </location>
</feature>
<accession>A0A0G9MS10</accession>
<evidence type="ECO:0000256" key="1">
    <source>
        <dbReference type="SAM" id="MobiDB-lite"/>
    </source>
</evidence>
<feature type="compositionally biased region" description="Low complexity" evidence="1">
    <location>
        <begin position="79"/>
        <end position="89"/>
    </location>
</feature>
<organism evidence="2 3">
    <name type="scientific">Aurantiacibacter gangjinensis</name>
    <dbReference type="NCBI Taxonomy" id="502682"/>
    <lineage>
        <taxon>Bacteria</taxon>
        <taxon>Pseudomonadati</taxon>
        <taxon>Pseudomonadota</taxon>
        <taxon>Alphaproteobacteria</taxon>
        <taxon>Sphingomonadales</taxon>
        <taxon>Erythrobacteraceae</taxon>
        <taxon>Aurantiacibacter</taxon>
    </lineage>
</organism>
<reference evidence="2 3" key="1">
    <citation type="submission" date="2015-04" db="EMBL/GenBank/DDBJ databases">
        <title>The draft genome sequence of Erythrobacr gangjinensis K7-2.</title>
        <authorList>
            <person name="Zhuang L."/>
            <person name="Liu Y."/>
            <person name="Shao Z."/>
        </authorList>
    </citation>
    <scope>NUCLEOTIDE SEQUENCE [LARGE SCALE GENOMIC DNA]</scope>
    <source>
        <strain evidence="2 3">K7-2</strain>
    </source>
</reference>
<dbReference type="KEGG" id="egn:BMF35_a0296"/>
<feature type="region of interest" description="Disordered" evidence="1">
    <location>
        <begin position="73"/>
        <end position="109"/>
    </location>
</feature>
<keyword evidence="3" id="KW-1185">Reference proteome</keyword>
<sequence length="109" mass="11357">MRITATILVVALTAGCAQPDYRIADARDALDGGPQTETLREEIQREAHNGCLSAGTGIDSACRDTREGLADVIAPPEYPEGVTPPTRVGPVPPLPAPPPPPPAPPSRDD</sequence>
<dbReference type="EMBL" id="LBHC01000001">
    <property type="protein sequence ID" value="KLE33536.1"/>
    <property type="molecule type" value="Genomic_DNA"/>
</dbReference>
<comment type="caution">
    <text evidence="2">The sequence shown here is derived from an EMBL/GenBank/DDBJ whole genome shotgun (WGS) entry which is preliminary data.</text>
</comment>